<evidence type="ECO:0000313" key="2">
    <source>
        <dbReference type="EMBL" id="QHQ60782.1"/>
    </source>
</evidence>
<protein>
    <submittedName>
        <fullName evidence="2">DUF58 domain-containing protein</fullName>
    </submittedName>
</protein>
<reference evidence="2 3" key="1">
    <citation type="submission" date="2020-01" db="EMBL/GenBank/DDBJ databases">
        <title>Genome analysis of Anaerocolumna sp. CBA3638.</title>
        <authorList>
            <person name="Kim J."/>
            <person name="Roh S.W."/>
        </authorList>
    </citation>
    <scope>NUCLEOTIDE SEQUENCE [LARGE SCALE GENOMIC DNA]</scope>
    <source>
        <strain evidence="2 3">CBA3638</strain>
    </source>
</reference>
<dbReference type="AlphaFoldDB" id="A0A6P1TKZ5"/>
<keyword evidence="3" id="KW-1185">Reference proteome</keyword>
<keyword evidence="1" id="KW-0472">Membrane</keyword>
<organism evidence="2 3">
    <name type="scientific">Anaerocolumna sedimenticola</name>
    <dbReference type="NCBI Taxonomy" id="2696063"/>
    <lineage>
        <taxon>Bacteria</taxon>
        <taxon>Bacillati</taxon>
        <taxon>Bacillota</taxon>
        <taxon>Clostridia</taxon>
        <taxon>Lachnospirales</taxon>
        <taxon>Lachnospiraceae</taxon>
        <taxon>Anaerocolumna</taxon>
    </lineage>
</organism>
<dbReference type="EMBL" id="CP048000">
    <property type="protein sequence ID" value="QHQ60782.1"/>
    <property type="molecule type" value="Genomic_DNA"/>
</dbReference>
<dbReference type="PANTHER" id="PTHR34351">
    <property type="entry name" value="SLR1927 PROTEIN-RELATED"/>
    <property type="match status" value="1"/>
</dbReference>
<evidence type="ECO:0000256" key="1">
    <source>
        <dbReference type="SAM" id="Phobius"/>
    </source>
</evidence>
<dbReference type="Proteomes" id="UP000464314">
    <property type="component" value="Chromosome"/>
</dbReference>
<keyword evidence="1" id="KW-0812">Transmembrane</keyword>
<proteinExistence type="predicted"/>
<gene>
    <name evidence="2" type="ORF">Ana3638_08360</name>
</gene>
<feature type="transmembrane region" description="Helical" evidence="1">
    <location>
        <begin position="7"/>
        <end position="23"/>
    </location>
</feature>
<accession>A0A6P1TKZ5</accession>
<keyword evidence="1" id="KW-1133">Transmembrane helix</keyword>
<name>A0A6P1TKZ5_9FIRM</name>
<dbReference type="PANTHER" id="PTHR34351:SF2">
    <property type="entry name" value="DUF58 DOMAIN-CONTAINING PROTEIN"/>
    <property type="match status" value="1"/>
</dbReference>
<feature type="transmembrane region" description="Helical" evidence="1">
    <location>
        <begin position="29"/>
        <end position="50"/>
    </location>
</feature>
<dbReference type="KEGG" id="anr:Ana3638_08360"/>
<evidence type="ECO:0000313" key="3">
    <source>
        <dbReference type="Proteomes" id="UP000464314"/>
    </source>
</evidence>
<sequence>MARNKLGYLLFLIAAGFFAILYNEYFIGIIFLTAVVLPLVLLVIAVYCSFKVIIKLDSTTKTAGKHEFLNLTVNLNNTSIFPIARMNIVIEYYNEFLGEGNKENIQVTLDQKSFQNVSCQISSKYSGNILFKVKSITLYDYFHIWSFTRKSKQEIHITVLPETYEIPVDLIKENHFINIDSGIYSTIRPGDDPSEVFSIREYREGDRPNRIHRKLTLKQEQLMVKEYSEPVKEVIAVFLDLNCPAAENAHSKVHSLLFETPHIRYHDGKYEKKLQIVDGLLDCAMSVAYNLLIYEHRFKMLWYENDNSEHKEISIQTEADCLAAIGQLLKLQYPVNNPSIFSEQNRYGIKQNYTHVFYITSEFREEDIFEWSENHKDTFFTILYINYLDKNPVSEKLKTVLREYNIILHEIDSNNMESAIKAVGFIA</sequence>
<dbReference type="RefSeq" id="WP_161837613.1">
    <property type="nucleotide sequence ID" value="NZ_CP048000.1"/>
</dbReference>